<dbReference type="Gramene" id="RZC59858">
    <property type="protein sequence ID" value="RZC59858"/>
    <property type="gene ID" value="C5167_007163"/>
</dbReference>
<dbReference type="Proteomes" id="UP000316621">
    <property type="component" value="Chromosome 4"/>
</dbReference>
<gene>
    <name evidence="2" type="ORF">C5167_007163</name>
</gene>
<name>A0A4Y7JJ90_PAPSO</name>
<sequence>MHNKSKEFVLRSVASSNGVIKSEAVASISQDGIVMANVRRYQGDLLLSKASVNQTSSTKAINASIISNKKVMAMATVYRDGVREVVAKEVDDDDKENQGFPRLSLPKKLTTSKKILKEKESQWYLSSTTHTLTATVPDLRSVAWSNGEIKSEAIVSISQEGEVMVNVRPYVEDTVSSRASVIHKSSSKAIRAGIISNKKVMAMATVYHDGDREVVAKEVGDGEEVEENQGCQRLLLQKKSTTSKNFSKEEDNQGFLSSITHTRTATTSSSSPATTTITTDPDHLEKLIRNLCLTLVSGSALNPLGRNLWPGVGTPRPATSTHDQSSDGEADADAPRKW</sequence>
<dbReference type="EMBL" id="CM010718">
    <property type="protein sequence ID" value="RZC59858.1"/>
    <property type="molecule type" value="Genomic_DNA"/>
</dbReference>
<feature type="region of interest" description="Disordered" evidence="1">
    <location>
        <begin position="242"/>
        <end position="278"/>
    </location>
</feature>
<proteinExistence type="predicted"/>
<evidence type="ECO:0000313" key="2">
    <source>
        <dbReference type="EMBL" id="RZC59858.1"/>
    </source>
</evidence>
<evidence type="ECO:0000256" key="1">
    <source>
        <dbReference type="SAM" id="MobiDB-lite"/>
    </source>
</evidence>
<protein>
    <submittedName>
        <fullName evidence="2">Uncharacterized protein</fullName>
    </submittedName>
</protein>
<feature type="compositionally biased region" description="Low complexity" evidence="1">
    <location>
        <begin position="257"/>
        <end position="278"/>
    </location>
</feature>
<evidence type="ECO:0000313" key="3">
    <source>
        <dbReference type="Proteomes" id="UP000316621"/>
    </source>
</evidence>
<feature type="region of interest" description="Disordered" evidence="1">
    <location>
        <begin position="304"/>
        <end position="338"/>
    </location>
</feature>
<organism evidence="2 3">
    <name type="scientific">Papaver somniferum</name>
    <name type="common">Opium poppy</name>
    <dbReference type="NCBI Taxonomy" id="3469"/>
    <lineage>
        <taxon>Eukaryota</taxon>
        <taxon>Viridiplantae</taxon>
        <taxon>Streptophyta</taxon>
        <taxon>Embryophyta</taxon>
        <taxon>Tracheophyta</taxon>
        <taxon>Spermatophyta</taxon>
        <taxon>Magnoliopsida</taxon>
        <taxon>Ranunculales</taxon>
        <taxon>Papaveraceae</taxon>
        <taxon>Papaveroideae</taxon>
        <taxon>Papaver</taxon>
    </lineage>
</organism>
<keyword evidence="3" id="KW-1185">Reference proteome</keyword>
<dbReference type="AlphaFoldDB" id="A0A4Y7JJ90"/>
<reference evidence="2 3" key="1">
    <citation type="journal article" date="2018" name="Science">
        <title>The opium poppy genome and morphinan production.</title>
        <authorList>
            <person name="Guo L."/>
            <person name="Winzer T."/>
            <person name="Yang X."/>
            <person name="Li Y."/>
            <person name="Ning Z."/>
            <person name="He Z."/>
            <person name="Teodor R."/>
            <person name="Lu Y."/>
            <person name="Bowser T.A."/>
            <person name="Graham I.A."/>
            <person name="Ye K."/>
        </authorList>
    </citation>
    <scope>NUCLEOTIDE SEQUENCE [LARGE SCALE GENOMIC DNA]</scope>
    <source>
        <strain evidence="3">cv. HN1</strain>
        <tissue evidence="2">Leaves</tissue>
    </source>
</reference>
<dbReference type="OrthoDB" id="10485547at2759"/>
<accession>A0A4Y7JJ90</accession>